<dbReference type="AlphaFoldDB" id="A0A4R2THD7"/>
<dbReference type="SUPFAM" id="SSF55729">
    <property type="entry name" value="Acyl-CoA N-acyltransferases (Nat)"/>
    <property type="match status" value="1"/>
</dbReference>
<sequence length="173" mass="20785">MNIYVVIDSIILQGRIIRGKGMGIRRAKETDYDKLVEVWYQASIKAHYFVKLDFWTSMKEEMKIKYLPMSTTYVIEEKNTIIGFVSMVDNYLAALFIDIKYQRKGYGKELLNFIKTQHNDLHLKVYQQNINTVLFYLKNGFVILRQLIDEDTDEKEYLMIWRNIYRDINKTRE</sequence>
<dbReference type="PANTHER" id="PTHR43800">
    <property type="entry name" value="PEPTIDYL-LYSINE N-ACETYLTRANSFERASE YJAB"/>
    <property type="match status" value="1"/>
</dbReference>
<organism evidence="4 5">
    <name type="scientific">Serpentinicella alkaliphila</name>
    <dbReference type="NCBI Taxonomy" id="1734049"/>
    <lineage>
        <taxon>Bacteria</taxon>
        <taxon>Bacillati</taxon>
        <taxon>Bacillota</taxon>
        <taxon>Clostridia</taxon>
        <taxon>Peptostreptococcales</taxon>
        <taxon>Natronincolaceae</taxon>
        <taxon>Serpentinicella</taxon>
    </lineage>
</organism>
<dbReference type="PROSITE" id="PS51186">
    <property type="entry name" value="GNAT"/>
    <property type="match status" value="1"/>
</dbReference>
<dbReference type="InterPro" id="IPR016181">
    <property type="entry name" value="Acyl_CoA_acyltransferase"/>
</dbReference>
<proteinExistence type="predicted"/>
<keyword evidence="1 4" id="KW-0808">Transferase</keyword>
<dbReference type="PANTHER" id="PTHR43800:SF1">
    <property type="entry name" value="PEPTIDYL-LYSINE N-ACETYLTRANSFERASE YJAB"/>
    <property type="match status" value="1"/>
</dbReference>
<gene>
    <name evidence="4" type="ORF">EDD79_10248</name>
</gene>
<reference evidence="4 5" key="1">
    <citation type="submission" date="2019-03" db="EMBL/GenBank/DDBJ databases">
        <title>Genomic Encyclopedia of Type Strains, Phase IV (KMG-IV): sequencing the most valuable type-strain genomes for metagenomic binning, comparative biology and taxonomic classification.</title>
        <authorList>
            <person name="Goeker M."/>
        </authorList>
    </citation>
    <scope>NUCLEOTIDE SEQUENCE [LARGE SCALE GENOMIC DNA]</scope>
    <source>
        <strain evidence="4 5">DSM 100013</strain>
    </source>
</reference>
<dbReference type="GO" id="GO:0016747">
    <property type="term" value="F:acyltransferase activity, transferring groups other than amino-acyl groups"/>
    <property type="evidence" value="ECO:0007669"/>
    <property type="project" value="InterPro"/>
</dbReference>
<dbReference type="InterPro" id="IPR000182">
    <property type="entry name" value="GNAT_dom"/>
</dbReference>
<protein>
    <submittedName>
        <fullName evidence="4">Putative acetyltransferase</fullName>
    </submittedName>
</protein>
<name>A0A4R2THD7_9FIRM</name>
<evidence type="ECO:0000256" key="2">
    <source>
        <dbReference type="ARBA" id="ARBA00023315"/>
    </source>
</evidence>
<dbReference type="Pfam" id="PF13508">
    <property type="entry name" value="Acetyltransf_7"/>
    <property type="match status" value="1"/>
</dbReference>
<dbReference type="CDD" id="cd04301">
    <property type="entry name" value="NAT_SF"/>
    <property type="match status" value="1"/>
</dbReference>
<feature type="domain" description="N-acetyltransferase" evidence="3">
    <location>
        <begin position="22"/>
        <end position="164"/>
    </location>
</feature>
<evidence type="ECO:0000313" key="4">
    <source>
        <dbReference type="EMBL" id="TCQ01667.1"/>
    </source>
</evidence>
<evidence type="ECO:0000259" key="3">
    <source>
        <dbReference type="PROSITE" id="PS51186"/>
    </source>
</evidence>
<dbReference type="EMBL" id="SLYC01000024">
    <property type="protein sequence ID" value="TCQ01667.1"/>
    <property type="molecule type" value="Genomic_DNA"/>
</dbReference>
<keyword evidence="5" id="KW-1185">Reference proteome</keyword>
<evidence type="ECO:0000313" key="5">
    <source>
        <dbReference type="Proteomes" id="UP000295504"/>
    </source>
</evidence>
<evidence type="ECO:0000256" key="1">
    <source>
        <dbReference type="ARBA" id="ARBA00022679"/>
    </source>
</evidence>
<comment type="caution">
    <text evidence="4">The sequence shown here is derived from an EMBL/GenBank/DDBJ whole genome shotgun (WGS) entry which is preliminary data.</text>
</comment>
<accession>A0A4R2THD7</accession>
<dbReference type="Proteomes" id="UP000295504">
    <property type="component" value="Unassembled WGS sequence"/>
</dbReference>
<dbReference type="Gene3D" id="3.40.630.30">
    <property type="match status" value="1"/>
</dbReference>
<keyword evidence="2" id="KW-0012">Acyltransferase</keyword>